<sequence length="138" mass="15998">MAMFFIYLKGDFKMEDIKKAIDVIPAEEDQTEINIEVDPERFTVLKYKLTKPLDYEDKKYDELTLDFGKLTGHDALSIEEEMEKQNIYIVSPETSRAYQIRVAARAGGFPHQLSNKMSLRDFNRLANAARNFLIGQEL</sequence>
<keyword evidence="2" id="KW-1185">Reference proteome</keyword>
<evidence type="ECO:0000313" key="2">
    <source>
        <dbReference type="Proteomes" id="UP000005984"/>
    </source>
</evidence>
<reference evidence="1 2" key="1">
    <citation type="submission" date="2008-10" db="EMBL/GenBank/DDBJ databases">
        <authorList>
            <person name="Qin X."/>
            <person name="Bachman B."/>
            <person name="Battles P."/>
            <person name="Bell A."/>
            <person name="Bess C."/>
            <person name="Bickham C."/>
            <person name="Chaboub L."/>
            <person name="Chen D."/>
            <person name="Coyle M."/>
            <person name="Deiros D.R."/>
            <person name="Dinh H."/>
            <person name="Forbes L."/>
            <person name="Fowler G."/>
            <person name="Francisco L."/>
            <person name="Fu Q."/>
            <person name="Gubbala S."/>
            <person name="Hale W."/>
            <person name="Han Y."/>
            <person name="Hemphill L."/>
            <person name="Highlander S.K."/>
            <person name="Hirani K."/>
            <person name="Hogues M."/>
            <person name="Jackson L."/>
            <person name="Jakkamsetti A."/>
            <person name="Javaid M."/>
            <person name="Jiang H."/>
            <person name="Korchina V."/>
            <person name="Kovar C."/>
            <person name="Lara F."/>
            <person name="Lee S."/>
            <person name="Mata R."/>
            <person name="Mathew T."/>
            <person name="Moen C."/>
            <person name="Morales K."/>
            <person name="Munidasa M."/>
            <person name="Nazareth L."/>
            <person name="Ngo R."/>
            <person name="Nguyen L."/>
            <person name="Okwuonu G."/>
            <person name="Ongeri F."/>
            <person name="Patil S."/>
            <person name="Petrosino J."/>
            <person name="Pham C."/>
            <person name="Pham P."/>
            <person name="Pu L.-L."/>
            <person name="Puazo M."/>
            <person name="Raj R."/>
            <person name="Reid J."/>
            <person name="Rouhana J."/>
            <person name="Saada N."/>
            <person name="Shang Y."/>
            <person name="Simmons D."/>
            <person name="Thornton R."/>
            <person name="Warren J."/>
            <person name="Weissenberger G."/>
            <person name="Zhang J."/>
            <person name="Zhang L."/>
            <person name="Zhou C."/>
            <person name="Zhu D."/>
            <person name="Muzny D."/>
            <person name="Worley K."/>
            <person name="Gibbs R."/>
        </authorList>
    </citation>
    <scope>NUCLEOTIDE SEQUENCE [LARGE SCALE GENOMIC DNA]</scope>
    <source>
        <strain evidence="1 2">ATCC 51172</strain>
    </source>
</reference>
<evidence type="ECO:0000313" key="1">
    <source>
        <dbReference type="EMBL" id="EEI86136.1"/>
    </source>
</evidence>
<dbReference type="STRING" id="525254.HMPREF0072_1291"/>
<dbReference type="Proteomes" id="UP000005984">
    <property type="component" value="Unassembled WGS sequence"/>
</dbReference>
<gene>
    <name evidence="1" type="ORF">HMPREF0072_1291</name>
</gene>
<dbReference type="HOGENOM" id="CLU_1850990_0_0_9"/>
<proteinExistence type="predicted"/>
<protein>
    <submittedName>
        <fullName evidence="1">Uncharacterized protein</fullName>
    </submittedName>
</protein>
<name>C2BG21_9FIRM</name>
<accession>C2BG21</accession>
<dbReference type="EMBL" id="ABYO01000214">
    <property type="protein sequence ID" value="EEI86136.1"/>
    <property type="molecule type" value="Genomic_DNA"/>
</dbReference>
<organism evidence="1 2">
    <name type="scientific">Anaerococcus lactolyticus ATCC 51172</name>
    <dbReference type="NCBI Taxonomy" id="525254"/>
    <lineage>
        <taxon>Bacteria</taxon>
        <taxon>Bacillati</taxon>
        <taxon>Bacillota</taxon>
        <taxon>Tissierellia</taxon>
        <taxon>Tissierellales</taxon>
        <taxon>Peptoniphilaceae</taxon>
        <taxon>Anaerococcus</taxon>
    </lineage>
</organism>
<comment type="caution">
    <text evidence="1">The sequence shown here is derived from an EMBL/GenBank/DDBJ whole genome shotgun (WGS) entry which is preliminary data.</text>
</comment>
<dbReference type="eggNOG" id="ENOG5032ZKZ">
    <property type="taxonomic scope" value="Bacteria"/>
</dbReference>
<dbReference type="AlphaFoldDB" id="C2BG21"/>